<reference evidence="1 2" key="2">
    <citation type="journal article" date="2010" name="Nucleic Acids Res.">
        <title>BeetleBase in 2010: revisions to provide comprehensive genomic information for Tribolium castaneum.</title>
        <authorList>
            <person name="Kim H.S."/>
            <person name="Murphy T."/>
            <person name="Xia J."/>
            <person name="Caragea D."/>
            <person name="Park Y."/>
            <person name="Beeman R.W."/>
            <person name="Lorenzen M.D."/>
            <person name="Butcher S."/>
            <person name="Manak J.R."/>
            <person name="Brown S.J."/>
        </authorList>
    </citation>
    <scope>GENOME REANNOTATION</scope>
    <source>
        <strain evidence="1 2">Georgia GA2</strain>
    </source>
</reference>
<reference evidence="1 2" key="1">
    <citation type="journal article" date="2008" name="Nature">
        <title>The genome of the model beetle and pest Tribolium castaneum.</title>
        <authorList>
            <consortium name="Tribolium Genome Sequencing Consortium"/>
            <person name="Richards S."/>
            <person name="Gibbs R.A."/>
            <person name="Weinstock G.M."/>
            <person name="Brown S.J."/>
            <person name="Denell R."/>
            <person name="Beeman R.W."/>
            <person name="Gibbs R."/>
            <person name="Beeman R.W."/>
            <person name="Brown S.J."/>
            <person name="Bucher G."/>
            <person name="Friedrich M."/>
            <person name="Grimmelikhuijzen C.J."/>
            <person name="Klingler M."/>
            <person name="Lorenzen M."/>
            <person name="Richards S."/>
            <person name="Roth S."/>
            <person name="Schroder R."/>
            <person name="Tautz D."/>
            <person name="Zdobnov E.M."/>
            <person name="Muzny D."/>
            <person name="Gibbs R.A."/>
            <person name="Weinstock G.M."/>
            <person name="Attaway T."/>
            <person name="Bell S."/>
            <person name="Buhay C.J."/>
            <person name="Chandrabose M.N."/>
            <person name="Chavez D."/>
            <person name="Clerk-Blankenburg K.P."/>
            <person name="Cree A."/>
            <person name="Dao M."/>
            <person name="Davis C."/>
            <person name="Chacko J."/>
            <person name="Dinh H."/>
            <person name="Dugan-Rocha S."/>
            <person name="Fowler G."/>
            <person name="Garner T.T."/>
            <person name="Garnes J."/>
            <person name="Gnirke A."/>
            <person name="Hawes A."/>
            <person name="Hernandez J."/>
            <person name="Hines S."/>
            <person name="Holder M."/>
            <person name="Hume J."/>
            <person name="Jhangiani S.N."/>
            <person name="Joshi V."/>
            <person name="Khan Z.M."/>
            <person name="Jackson L."/>
            <person name="Kovar C."/>
            <person name="Kowis A."/>
            <person name="Lee S."/>
            <person name="Lewis L.R."/>
            <person name="Margolis J."/>
            <person name="Morgan M."/>
            <person name="Nazareth L.V."/>
            <person name="Nguyen N."/>
            <person name="Okwuonu G."/>
            <person name="Parker D."/>
            <person name="Richards S."/>
            <person name="Ruiz S.J."/>
            <person name="Santibanez J."/>
            <person name="Savard J."/>
            <person name="Scherer S.E."/>
            <person name="Schneider B."/>
            <person name="Sodergren E."/>
            <person name="Tautz D."/>
            <person name="Vattahil S."/>
            <person name="Villasana D."/>
            <person name="White C.S."/>
            <person name="Wright R."/>
            <person name="Park Y."/>
            <person name="Beeman R.W."/>
            <person name="Lord J."/>
            <person name="Oppert B."/>
            <person name="Lorenzen M."/>
            <person name="Brown S."/>
            <person name="Wang L."/>
            <person name="Savard J."/>
            <person name="Tautz D."/>
            <person name="Richards S."/>
            <person name="Weinstock G."/>
            <person name="Gibbs R.A."/>
            <person name="Liu Y."/>
            <person name="Worley K."/>
            <person name="Weinstock G."/>
            <person name="Elsik C.G."/>
            <person name="Reese J.T."/>
            <person name="Elhaik E."/>
            <person name="Landan G."/>
            <person name="Graur D."/>
            <person name="Arensburger P."/>
            <person name="Atkinson P."/>
            <person name="Beeman R.W."/>
            <person name="Beidler J."/>
            <person name="Brown S.J."/>
            <person name="Demuth J.P."/>
            <person name="Drury D.W."/>
            <person name="Du Y.Z."/>
            <person name="Fujiwara H."/>
            <person name="Lorenzen M."/>
            <person name="Maselli V."/>
            <person name="Osanai M."/>
            <person name="Park Y."/>
            <person name="Robertson H.M."/>
            <person name="Tu Z."/>
            <person name="Wang J.J."/>
            <person name="Wang S."/>
            <person name="Richards S."/>
            <person name="Song H."/>
            <person name="Zhang L."/>
            <person name="Sodergren E."/>
            <person name="Werner D."/>
            <person name="Stanke M."/>
            <person name="Morgenstern B."/>
            <person name="Solovyev V."/>
            <person name="Kosarev P."/>
            <person name="Brown G."/>
            <person name="Chen H.C."/>
            <person name="Ermolaeva O."/>
            <person name="Hlavina W."/>
            <person name="Kapustin Y."/>
            <person name="Kiryutin B."/>
            <person name="Kitts P."/>
            <person name="Maglott D."/>
            <person name="Pruitt K."/>
            <person name="Sapojnikov V."/>
            <person name="Souvorov A."/>
            <person name="Mackey A.J."/>
            <person name="Waterhouse R.M."/>
            <person name="Wyder S."/>
            <person name="Zdobnov E.M."/>
            <person name="Zdobnov E.M."/>
            <person name="Wyder S."/>
            <person name="Kriventseva E.V."/>
            <person name="Kadowaki T."/>
            <person name="Bork P."/>
            <person name="Aranda M."/>
            <person name="Bao R."/>
            <person name="Beermann A."/>
            <person name="Berns N."/>
            <person name="Bolognesi R."/>
            <person name="Bonneton F."/>
            <person name="Bopp D."/>
            <person name="Brown S.J."/>
            <person name="Bucher G."/>
            <person name="Butts T."/>
            <person name="Chaumot A."/>
            <person name="Denell R.E."/>
            <person name="Ferrier D.E."/>
            <person name="Friedrich M."/>
            <person name="Gordon C.M."/>
            <person name="Jindra M."/>
            <person name="Klingler M."/>
            <person name="Lan Q."/>
            <person name="Lattorff H.M."/>
            <person name="Laudet V."/>
            <person name="von Levetsow C."/>
            <person name="Liu Z."/>
            <person name="Lutz R."/>
            <person name="Lynch J.A."/>
            <person name="da Fonseca R.N."/>
            <person name="Posnien N."/>
            <person name="Reuter R."/>
            <person name="Roth S."/>
            <person name="Savard J."/>
            <person name="Schinko J.B."/>
            <person name="Schmitt C."/>
            <person name="Schoppmeier M."/>
            <person name="Schroder R."/>
            <person name="Shippy T.D."/>
            <person name="Simonnet F."/>
            <person name="Marques-Souza H."/>
            <person name="Tautz D."/>
            <person name="Tomoyasu Y."/>
            <person name="Trauner J."/>
            <person name="Van der Zee M."/>
            <person name="Vervoort M."/>
            <person name="Wittkopp N."/>
            <person name="Wimmer E.A."/>
            <person name="Yang X."/>
            <person name="Jones A.K."/>
            <person name="Sattelle D.B."/>
            <person name="Ebert P.R."/>
            <person name="Nelson D."/>
            <person name="Scott J.G."/>
            <person name="Beeman R.W."/>
            <person name="Muthukrishnan S."/>
            <person name="Kramer K.J."/>
            <person name="Arakane Y."/>
            <person name="Beeman R.W."/>
            <person name="Zhu Q."/>
            <person name="Hogenkamp D."/>
            <person name="Dixit R."/>
            <person name="Oppert B."/>
            <person name="Jiang H."/>
            <person name="Zou Z."/>
            <person name="Marshall J."/>
            <person name="Elpidina E."/>
            <person name="Vinokurov K."/>
            <person name="Oppert C."/>
            <person name="Zou Z."/>
            <person name="Evans J."/>
            <person name="Lu Z."/>
            <person name="Zhao P."/>
            <person name="Sumathipala N."/>
            <person name="Altincicek B."/>
            <person name="Vilcinskas A."/>
            <person name="Williams M."/>
            <person name="Hultmark D."/>
            <person name="Hetru C."/>
            <person name="Jiang H."/>
            <person name="Grimmelikhuijzen C.J."/>
            <person name="Hauser F."/>
            <person name="Cazzamali G."/>
            <person name="Williamson M."/>
            <person name="Park Y."/>
            <person name="Li B."/>
            <person name="Tanaka Y."/>
            <person name="Predel R."/>
            <person name="Neupert S."/>
            <person name="Schachtner J."/>
            <person name="Verleyen P."/>
            <person name="Raible F."/>
            <person name="Bork P."/>
            <person name="Friedrich M."/>
            <person name="Walden K.K."/>
            <person name="Robertson H.M."/>
            <person name="Angeli S."/>
            <person name="Foret S."/>
            <person name="Bucher G."/>
            <person name="Schuetz S."/>
            <person name="Maleszka R."/>
            <person name="Wimmer E.A."/>
            <person name="Beeman R.W."/>
            <person name="Lorenzen M."/>
            <person name="Tomoyasu Y."/>
            <person name="Miller S.C."/>
            <person name="Grossmann D."/>
            <person name="Bucher G."/>
        </authorList>
    </citation>
    <scope>NUCLEOTIDE SEQUENCE [LARGE SCALE GENOMIC DNA]</scope>
    <source>
        <strain evidence="1 2">Georgia GA2</strain>
    </source>
</reference>
<keyword evidence="2" id="KW-1185">Reference proteome</keyword>
<evidence type="ECO:0000313" key="2">
    <source>
        <dbReference type="Proteomes" id="UP000007266"/>
    </source>
</evidence>
<evidence type="ECO:0000313" key="1">
    <source>
        <dbReference type="EMBL" id="KYB28418.1"/>
    </source>
</evidence>
<dbReference type="AlphaFoldDB" id="A0A139WK47"/>
<gene>
    <name evidence="1" type="primary">AUGUSTUS-3.0.2_32615</name>
    <name evidence="1" type="ORF">TcasGA2_TC032615</name>
</gene>
<accession>A0A139WK47</accession>
<organism evidence="1 2">
    <name type="scientific">Tribolium castaneum</name>
    <name type="common">Red flour beetle</name>
    <dbReference type="NCBI Taxonomy" id="7070"/>
    <lineage>
        <taxon>Eukaryota</taxon>
        <taxon>Metazoa</taxon>
        <taxon>Ecdysozoa</taxon>
        <taxon>Arthropoda</taxon>
        <taxon>Hexapoda</taxon>
        <taxon>Insecta</taxon>
        <taxon>Pterygota</taxon>
        <taxon>Neoptera</taxon>
        <taxon>Endopterygota</taxon>
        <taxon>Coleoptera</taxon>
        <taxon>Polyphaga</taxon>
        <taxon>Cucujiformia</taxon>
        <taxon>Tenebrionidae</taxon>
        <taxon>Tenebrionidae incertae sedis</taxon>
        <taxon>Tribolium</taxon>
    </lineage>
</organism>
<dbReference type="Proteomes" id="UP000007266">
    <property type="component" value="Linkage group 3"/>
</dbReference>
<sequence length="253" mass="27692">MDKAYVAASRFFGHSCDHVVGTAVWGNMAKLGEVGELGDNIRKAPVSSARTLFNILFGTGQRLNRTKICDFEGFVWEVDSDECQQKIENIKRGYSVAELTAVCVLLGISYDGTAEDLATRLCIALTDFSALNAVAEVEDDEEEDIHTVANDTEVATGNRPASRQQIMPQTPVPNFSISFRDVEDSIRPFSGTDPAYPVEKFVADFEDLAMLLGCNHFYLQKVVNRAGRVVVDFTNLKCAPAQNGLPKITSAIS</sequence>
<proteinExistence type="predicted"/>
<dbReference type="OMA" id="YVLIMRE"/>
<name>A0A139WK47_TRICA</name>
<dbReference type="eggNOG" id="KOG0017">
    <property type="taxonomic scope" value="Eukaryota"/>
</dbReference>
<protein>
    <submittedName>
        <fullName evidence="1">Uncharacterized protein</fullName>
    </submittedName>
</protein>
<dbReference type="EMBL" id="KQ971327">
    <property type="protein sequence ID" value="KYB28418.1"/>
    <property type="molecule type" value="Genomic_DNA"/>
</dbReference>
<dbReference type="InParanoid" id="A0A139WK47"/>